<dbReference type="InterPro" id="IPR047817">
    <property type="entry name" value="ABC2_TM_bact-type"/>
</dbReference>
<comment type="subcellular location">
    <subcellularLocation>
        <location evidence="1">Cell membrane</location>
        <topology evidence="1">Multi-pass membrane protein</topology>
    </subcellularLocation>
</comment>
<keyword evidence="6 8" id="KW-1133">Transmembrane helix</keyword>
<sequence>MRFISIAKKDLKELIRDRRGLMMILLFPMFFMLVFGFAFGGMGQENEPHNIAVVNYDTGATMPGTGEQVNFANNLTRVLQDSKYQNSDVYLFNVTQTTEADANKKLKNRDVDAELIIPPNYSQSEVAFITSTIQQQTALGTVSAPPANQTSTIIIRGDTSYIGFGVSQGILTGVMGQYQDKMATQTQKAVLGTSGVDVNSYIQSKVEGLPGTGAFTNFDFLAPGMIVFAILLLTNTVATGLTREVDKGTLTRLKLSKMTSFDLLFGGMLPWSLIAAAQVIILLAVAILIGFNWQGGLNSIILAVIVGIIGGIASISLGMIIAAFARNDKQASSLGTLISVPLSFMVGAFFQLPQMTIASLGGQSIQLYDLLPWTHVLNALRSTLTYGGGWGDISYQVVWAVLLTIIIFIIGLVLFSKNRLRAEN</sequence>
<name>K2R0L0_METFP</name>
<dbReference type="GO" id="GO:0140359">
    <property type="term" value="F:ABC-type transporter activity"/>
    <property type="evidence" value="ECO:0007669"/>
    <property type="project" value="InterPro"/>
</dbReference>
<evidence type="ECO:0000259" key="9">
    <source>
        <dbReference type="PROSITE" id="PS51012"/>
    </source>
</evidence>
<feature type="transmembrane region" description="Helical" evidence="8">
    <location>
        <begin position="297"/>
        <end position="322"/>
    </location>
</feature>
<keyword evidence="7 8" id="KW-0472">Membrane</keyword>
<dbReference type="OrthoDB" id="70963at2157"/>
<feature type="transmembrane region" description="Helical" evidence="8">
    <location>
        <begin position="263"/>
        <end position="291"/>
    </location>
</feature>
<feature type="transmembrane region" description="Helical" evidence="8">
    <location>
        <begin position="220"/>
        <end position="242"/>
    </location>
</feature>
<feature type="transmembrane region" description="Helical" evidence="8">
    <location>
        <begin position="393"/>
        <end position="415"/>
    </location>
</feature>
<accession>K2R0L0</accession>
<evidence type="ECO:0000313" key="11">
    <source>
        <dbReference type="Proteomes" id="UP000007360"/>
    </source>
</evidence>
<dbReference type="Gene3D" id="3.40.1710.10">
    <property type="entry name" value="abc type-2 transporter like domain"/>
    <property type="match status" value="1"/>
</dbReference>
<evidence type="ECO:0000256" key="7">
    <source>
        <dbReference type="ARBA" id="ARBA00023136"/>
    </source>
</evidence>
<evidence type="ECO:0000256" key="1">
    <source>
        <dbReference type="ARBA" id="ARBA00004651"/>
    </source>
</evidence>
<dbReference type="GO" id="GO:0005886">
    <property type="term" value="C:plasma membrane"/>
    <property type="evidence" value="ECO:0007669"/>
    <property type="project" value="UniProtKB-SubCell"/>
</dbReference>
<dbReference type="RefSeq" id="WP_004030541.1">
    <property type="nucleotide sequence ID" value="NZ_AMPO01000004.1"/>
</dbReference>
<evidence type="ECO:0000256" key="3">
    <source>
        <dbReference type="ARBA" id="ARBA00022448"/>
    </source>
</evidence>
<proteinExistence type="inferred from homology"/>
<dbReference type="InterPro" id="IPR051449">
    <property type="entry name" value="ABC-2_transporter_component"/>
</dbReference>
<protein>
    <submittedName>
        <fullName evidence="10">ABC transporter</fullName>
    </submittedName>
</protein>
<evidence type="ECO:0000313" key="10">
    <source>
        <dbReference type="EMBL" id="EKF86078.1"/>
    </source>
</evidence>
<reference evidence="10 11" key="1">
    <citation type="journal article" date="2012" name="J. Bacteriol.">
        <title>Draft genome sequence of Methanobacterium formicicum DSM 3637, an archaebacterium isolated from the methane producer amoeba Pelomyxa palustris.</title>
        <authorList>
            <person name="Gutierrez G."/>
        </authorList>
    </citation>
    <scope>NUCLEOTIDE SEQUENCE [LARGE SCALE GENOMIC DNA]</scope>
    <source>
        <strain evidence="11">DSM 3637 / PP1</strain>
    </source>
</reference>
<evidence type="ECO:0000256" key="2">
    <source>
        <dbReference type="ARBA" id="ARBA00007783"/>
    </source>
</evidence>
<evidence type="ECO:0000256" key="4">
    <source>
        <dbReference type="ARBA" id="ARBA00022475"/>
    </source>
</evidence>
<feature type="transmembrane region" description="Helical" evidence="8">
    <location>
        <begin position="334"/>
        <end position="352"/>
    </location>
</feature>
<dbReference type="PANTHER" id="PTHR30294:SF29">
    <property type="entry name" value="MULTIDRUG ABC TRANSPORTER PERMEASE YBHS-RELATED"/>
    <property type="match status" value="1"/>
</dbReference>
<dbReference type="InterPro" id="IPR013525">
    <property type="entry name" value="ABC2_TM"/>
</dbReference>
<dbReference type="AlphaFoldDB" id="K2R0L0"/>
<keyword evidence="11" id="KW-1185">Reference proteome</keyword>
<dbReference type="EMBL" id="AMPO01000004">
    <property type="protein sequence ID" value="EKF86078.1"/>
    <property type="molecule type" value="Genomic_DNA"/>
</dbReference>
<keyword evidence="3" id="KW-0813">Transport</keyword>
<dbReference type="PANTHER" id="PTHR30294">
    <property type="entry name" value="MEMBRANE COMPONENT OF ABC TRANSPORTER YHHJ-RELATED"/>
    <property type="match status" value="1"/>
</dbReference>
<keyword evidence="5 8" id="KW-0812">Transmembrane</keyword>
<comment type="similarity">
    <text evidence="2">Belongs to the ABC-2 integral membrane protein family.</text>
</comment>
<feature type="transmembrane region" description="Helical" evidence="8">
    <location>
        <begin position="21"/>
        <end position="42"/>
    </location>
</feature>
<evidence type="ECO:0000256" key="5">
    <source>
        <dbReference type="ARBA" id="ARBA00022692"/>
    </source>
</evidence>
<dbReference type="Proteomes" id="UP000007360">
    <property type="component" value="Unassembled WGS sequence"/>
</dbReference>
<gene>
    <name evidence="10" type="ORF">A994_06321</name>
</gene>
<organism evidence="10 11">
    <name type="scientific">Methanobacterium formicicum (strain DSM 3637 / PP1)</name>
    <dbReference type="NCBI Taxonomy" id="1204725"/>
    <lineage>
        <taxon>Archaea</taxon>
        <taxon>Methanobacteriati</taxon>
        <taxon>Methanobacteriota</taxon>
        <taxon>Methanomada group</taxon>
        <taxon>Methanobacteria</taxon>
        <taxon>Methanobacteriales</taxon>
        <taxon>Methanobacteriaceae</taxon>
        <taxon>Methanobacterium</taxon>
    </lineage>
</organism>
<evidence type="ECO:0000256" key="8">
    <source>
        <dbReference type="SAM" id="Phobius"/>
    </source>
</evidence>
<dbReference type="PATRIC" id="fig|1204725.3.peg.1269"/>
<keyword evidence="4" id="KW-1003">Cell membrane</keyword>
<evidence type="ECO:0000256" key="6">
    <source>
        <dbReference type="ARBA" id="ARBA00022989"/>
    </source>
</evidence>
<comment type="caution">
    <text evidence="10">The sequence shown here is derived from an EMBL/GenBank/DDBJ whole genome shotgun (WGS) entry which is preliminary data.</text>
</comment>
<feature type="domain" description="ABC transmembrane type-2" evidence="9">
    <location>
        <begin position="183"/>
        <end position="418"/>
    </location>
</feature>
<dbReference type="PROSITE" id="PS51012">
    <property type="entry name" value="ABC_TM2"/>
    <property type="match status" value="1"/>
</dbReference>
<dbReference type="Pfam" id="PF12698">
    <property type="entry name" value="ABC2_membrane_3"/>
    <property type="match status" value="1"/>
</dbReference>